<feature type="compositionally biased region" description="Low complexity" evidence="1">
    <location>
        <begin position="1"/>
        <end position="14"/>
    </location>
</feature>
<feature type="compositionally biased region" description="Polar residues" evidence="1">
    <location>
        <begin position="15"/>
        <end position="33"/>
    </location>
</feature>
<evidence type="ECO:0000313" key="3">
    <source>
        <dbReference type="Proteomes" id="UP000297910"/>
    </source>
</evidence>
<evidence type="ECO:0000313" key="2">
    <source>
        <dbReference type="EMBL" id="TGO27985.1"/>
    </source>
</evidence>
<evidence type="ECO:0000256" key="1">
    <source>
        <dbReference type="SAM" id="MobiDB-lite"/>
    </source>
</evidence>
<keyword evidence="3" id="KW-1185">Reference proteome</keyword>
<sequence>MPSLLSRMSRNSNSTAVSGSSPSTPSMDMNTQLAPLPETRKRSRNLDLNLDSDNEEPPARNVMAPPRSRQSRIRSGRHTMSRQEQEQISSTFATIGAPNPAAAQSTPTSSRSRANHAVQASTTHRSHESTSQRRSRRRGARHNSVHAPAVPIENRNSESVVPPASNEASVIENQGPETASSAVSSVVLAIEALSNQIALTRRDTPYIALTLGDSSDEEGNDAALPPAPSVFPAVAAPPVQNSKPNADRKFFDLTFEDSSDEEESAATMTQAYIGDRIVLVEEKRLEPFLPEPTIKFQRLLEDARTQKLHCLDKWYSVGYAVLGISGNVYTVIIEGSQFAIVMKAEEIYSAFTLSLRDVSREGYFNVAELLGIDKTVEGDAEARQSYQREVDRWRVEMVRRPTTLLEEVCDFIVRYHPEVYSDVGDVFCDESNDDNSPRAIRVLETMEIVEMNVERILQGLPTIDSEFTRDLHLL</sequence>
<reference evidence="2 3" key="1">
    <citation type="submission" date="2017-12" db="EMBL/GenBank/DDBJ databases">
        <title>Comparative genomics of Botrytis spp.</title>
        <authorList>
            <person name="Valero-Jimenez C.A."/>
            <person name="Tapia P."/>
            <person name="Veloso J."/>
            <person name="Silva-Moreno E."/>
            <person name="Staats M."/>
            <person name="Valdes J.H."/>
            <person name="Van Kan J.A.L."/>
        </authorList>
    </citation>
    <scope>NUCLEOTIDE SEQUENCE [LARGE SCALE GENOMIC DNA]</scope>
    <source>
        <strain evidence="2 3">Bp0003</strain>
    </source>
</reference>
<dbReference type="EMBL" id="PQXI01000034">
    <property type="protein sequence ID" value="TGO27985.1"/>
    <property type="molecule type" value="Genomic_DNA"/>
</dbReference>
<accession>A0A4Z1FTY1</accession>
<proteinExistence type="predicted"/>
<feature type="region of interest" description="Disordered" evidence="1">
    <location>
        <begin position="1"/>
        <end position="168"/>
    </location>
</feature>
<gene>
    <name evidence="2" type="ORF">BPAE_0034g00650</name>
</gene>
<dbReference type="AlphaFoldDB" id="A0A4Z1FTY1"/>
<organism evidence="2 3">
    <name type="scientific">Botrytis paeoniae</name>
    <dbReference type="NCBI Taxonomy" id="278948"/>
    <lineage>
        <taxon>Eukaryota</taxon>
        <taxon>Fungi</taxon>
        <taxon>Dikarya</taxon>
        <taxon>Ascomycota</taxon>
        <taxon>Pezizomycotina</taxon>
        <taxon>Leotiomycetes</taxon>
        <taxon>Helotiales</taxon>
        <taxon>Sclerotiniaceae</taxon>
        <taxon>Botrytis</taxon>
    </lineage>
</organism>
<comment type="caution">
    <text evidence="2">The sequence shown here is derived from an EMBL/GenBank/DDBJ whole genome shotgun (WGS) entry which is preliminary data.</text>
</comment>
<protein>
    <submittedName>
        <fullName evidence="2">Uncharacterized protein</fullName>
    </submittedName>
</protein>
<feature type="compositionally biased region" description="Polar residues" evidence="1">
    <location>
        <begin position="102"/>
        <end position="112"/>
    </location>
</feature>
<name>A0A4Z1FTY1_9HELO</name>
<feature type="compositionally biased region" description="Basic residues" evidence="1">
    <location>
        <begin position="133"/>
        <end position="144"/>
    </location>
</feature>
<feature type="compositionally biased region" description="Basic residues" evidence="1">
    <location>
        <begin position="69"/>
        <end position="80"/>
    </location>
</feature>
<dbReference type="Proteomes" id="UP000297910">
    <property type="component" value="Unassembled WGS sequence"/>
</dbReference>